<evidence type="ECO:0000256" key="1">
    <source>
        <dbReference type="ARBA" id="ARBA00004651"/>
    </source>
</evidence>
<evidence type="ECO:0000256" key="2">
    <source>
        <dbReference type="ARBA" id="ARBA00022448"/>
    </source>
</evidence>
<feature type="region of interest" description="Disordered" evidence="8">
    <location>
        <begin position="1"/>
        <end position="86"/>
    </location>
</feature>
<dbReference type="EMBL" id="JBCGDC010000090">
    <property type="protein sequence ID" value="MFB6396395.1"/>
    <property type="molecule type" value="Genomic_DNA"/>
</dbReference>
<gene>
    <name evidence="10" type="ORF">AAFH96_25295</name>
</gene>
<feature type="transmembrane region" description="Helical" evidence="7">
    <location>
        <begin position="155"/>
        <end position="180"/>
    </location>
</feature>
<evidence type="ECO:0000313" key="10">
    <source>
        <dbReference type="EMBL" id="MFB6396395.1"/>
    </source>
</evidence>
<sequence>MADLTDTARPTEEGERTDTARATREGRVAEPGRPAGGGRLPTGSTSTVDAPRTTDPAPGEEPAGGGWIDAARPRAGMPRRRGPGRAGWARLRPAVGLGLLALLVGYAVLVPWLADFDPRITDYSAGLSAPSAEHPFGTDPAGRDLLVRSAAGLRVSLLIAAVCAVVSTLIGTLVGALSGVAGGVVDQIVMRLVDTVNAVPHLLLGIVIVALYGGGLPAVIISITLTHWTSVARIVRAEVLSLRDREFVDAAISGGASRWRVTRRHLLPAVVPQAALAAVLMLPHAVWHETALSFLGLGLAPHEASIGILLDEAREATMLGGWWALVFPSALLVVATLGVAACGAAWRDRLTPRRRTELAL</sequence>
<evidence type="ECO:0000256" key="3">
    <source>
        <dbReference type="ARBA" id="ARBA00022475"/>
    </source>
</evidence>
<feature type="compositionally biased region" description="Basic and acidic residues" evidence="8">
    <location>
        <begin position="9"/>
        <end position="30"/>
    </location>
</feature>
<keyword evidence="3" id="KW-1003">Cell membrane</keyword>
<proteinExistence type="inferred from homology"/>
<feature type="transmembrane region" description="Helical" evidence="7">
    <location>
        <begin position="322"/>
        <end position="346"/>
    </location>
</feature>
<evidence type="ECO:0000256" key="7">
    <source>
        <dbReference type="RuleBase" id="RU363032"/>
    </source>
</evidence>
<protein>
    <submittedName>
        <fullName evidence="10">ABC transporter permease</fullName>
    </submittedName>
</protein>
<dbReference type="InterPro" id="IPR000515">
    <property type="entry name" value="MetI-like"/>
</dbReference>
<dbReference type="PANTHER" id="PTHR43386">
    <property type="entry name" value="OLIGOPEPTIDE TRANSPORT SYSTEM PERMEASE PROTEIN APPC"/>
    <property type="match status" value="1"/>
</dbReference>
<keyword evidence="5 7" id="KW-1133">Transmembrane helix</keyword>
<dbReference type="Gene3D" id="1.10.3720.10">
    <property type="entry name" value="MetI-like"/>
    <property type="match status" value="1"/>
</dbReference>
<evidence type="ECO:0000259" key="9">
    <source>
        <dbReference type="PROSITE" id="PS50928"/>
    </source>
</evidence>
<name>A0ABV5CWK4_9ACTN</name>
<comment type="similarity">
    <text evidence="7">Belongs to the binding-protein-dependent transport system permease family.</text>
</comment>
<evidence type="ECO:0000256" key="5">
    <source>
        <dbReference type="ARBA" id="ARBA00022989"/>
    </source>
</evidence>
<evidence type="ECO:0000313" key="11">
    <source>
        <dbReference type="Proteomes" id="UP001582793"/>
    </source>
</evidence>
<keyword evidence="6 7" id="KW-0472">Membrane</keyword>
<keyword evidence="4 7" id="KW-0812">Transmembrane</keyword>
<dbReference type="Proteomes" id="UP001582793">
    <property type="component" value="Unassembled WGS sequence"/>
</dbReference>
<dbReference type="InterPro" id="IPR035906">
    <property type="entry name" value="MetI-like_sf"/>
</dbReference>
<feature type="transmembrane region" description="Helical" evidence="7">
    <location>
        <begin position="94"/>
        <end position="114"/>
    </location>
</feature>
<dbReference type="Pfam" id="PF00528">
    <property type="entry name" value="BPD_transp_1"/>
    <property type="match status" value="1"/>
</dbReference>
<evidence type="ECO:0000256" key="4">
    <source>
        <dbReference type="ARBA" id="ARBA00022692"/>
    </source>
</evidence>
<reference evidence="10 11" key="1">
    <citation type="submission" date="2024-04" db="EMBL/GenBank/DDBJ databases">
        <title>Polymorphospora sp. isolated from Baiyangdian Lake in Xiong'an New Area.</title>
        <authorList>
            <person name="Zhang X."/>
            <person name="Liu J."/>
        </authorList>
    </citation>
    <scope>NUCLEOTIDE SEQUENCE [LARGE SCALE GENOMIC DNA]</scope>
    <source>
        <strain evidence="10 11">2-325</strain>
    </source>
</reference>
<feature type="transmembrane region" description="Helical" evidence="7">
    <location>
        <begin position="266"/>
        <end position="287"/>
    </location>
</feature>
<dbReference type="PROSITE" id="PS50928">
    <property type="entry name" value="ABC_TM1"/>
    <property type="match status" value="1"/>
</dbReference>
<evidence type="ECO:0000256" key="8">
    <source>
        <dbReference type="SAM" id="MobiDB-lite"/>
    </source>
</evidence>
<evidence type="ECO:0000256" key="6">
    <source>
        <dbReference type="ARBA" id="ARBA00023136"/>
    </source>
</evidence>
<keyword evidence="2 7" id="KW-0813">Transport</keyword>
<accession>A0ABV5CWK4</accession>
<feature type="domain" description="ABC transmembrane type-1" evidence="9">
    <location>
        <begin position="153"/>
        <end position="343"/>
    </location>
</feature>
<comment type="caution">
    <text evidence="10">The sequence shown here is derived from an EMBL/GenBank/DDBJ whole genome shotgun (WGS) entry which is preliminary data.</text>
</comment>
<keyword evidence="11" id="KW-1185">Reference proteome</keyword>
<dbReference type="SUPFAM" id="SSF161098">
    <property type="entry name" value="MetI-like"/>
    <property type="match status" value="1"/>
</dbReference>
<dbReference type="PANTHER" id="PTHR43386:SF23">
    <property type="entry name" value="ABC TRANSPORTER"/>
    <property type="match status" value="1"/>
</dbReference>
<dbReference type="CDD" id="cd06261">
    <property type="entry name" value="TM_PBP2"/>
    <property type="match status" value="1"/>
</dbReference>
<organism evidence="10 11">
    <name type="scientific">Polymorphospora lycopeni</name>
    <dbReference type="NCBI Taxonomy" id="3140240"/>
    <lineage>
        <taxon>Bacteria</taxon>
        <taxon>Bacillati</taxon>
        <taxon>Actinomycetota</taxon>
        <taxon>Actinomycetes</taxon>
        <taxon>Micromonosporales</taxon>
        <taxon>Micromonosporaceae</taxon>
        <taxon>Polymorphospora</taxon>
    </lineage>
</organism>
<comment type="subcellular location">
    <subcellularLocation>
        <location evidence="1 7">Cell membrane</location>
        <topology evidence="1 7">Multi-pass membrane protein</topology>
    </subcellularLocation>
</comment>
<dbReference type="InterPro" id="IPR050366">
    <property type="entry name" value="BP-dependent_transpt_permease"/>
</dbReference>
<dbReference type="RefSeq" id="WP_375735845.1">
    <property type="nucleotide sequence ID" value="NZ_JBCGDC010000090.1"/>
</dbReference>